<dbReference type="EMBL" id="UINC01036310">
    <property type="protein sequence ID" value="SVB30080.1"/>
    <property type="molecule type" value="Genomic_DNA"/>
</dbReference>
<evidence type="ECO:0008006" key="2">
    <source>
        <dbReference type="Google" id="ProtNLM"/>
    </source>
</evidence>
<organism evidence="1">
    <name type="scientific">marine metagenome</name>
    <dbReference type="NCBI Taxonomy" id="408172"/>
    <lineage>
        <taxon>unclassified sequences</taxon>
        <taxon>metagenomes</taxon>
        <taxon>ecological metagenomes</taxon>
    </lineage>
</organism>
<sequence>LNRDRLREEVLVLKKDRKIQIGINVTLLFENLKTIKYQIQEMLRIEKIFEPNGIQEELDAYNPLIPDGSNLKATMFIEFQKESVRKEKLKTLVGIEDEVWLQVGENDRIFAIADEDLERSSH</sequence>
<proteinExistence type="predicted"/>
<reference evidence="1" key="1">
    <citation type="submission" date="2018-05" db="EMBL/GenBank/DDBJ databases">
        <authorList>
            <person name="Lanie J.A."/>
            <person name="Ng W.-L."/>
            <person name="Kazmierczak K.M."/>
            <person name="Andrzejewski T.M."/>
            <person name="Davidsen T.M."/>
            <person name="Wayne K.J."/>
            <person name="Tettelin H."/>
            <person name="Glass J.I."/>
            <person name="Rusch D."/>
            <person name="Podicherti R."/>
            <person name="Tsui H.-C.T."/>
            <person name="Winkler M.E."/>
        </authorList>
    </citation>
    <scope>NUCLEOTIDE SEQUENCE</scope>
</reference>
<feature type="non-terminal residue" evidence="1">
    <location>
        <position position="122"/>
    </location>
</feature>
<dbReference type="Pfam" id="PF12007">
    <property type="entry name" value="DUF3501"/>
    <property type="match status" value="1"/>
</dbReference>
<dbReference type="InterPro" id="IPR021890">
    <property type="entry name" value="DUF3501"/>
</dbReference>
<dbReference type="AlphaFoldDB" id="A0A382CVA0"/>
<feature type="non-terminal residue" evidence="1">
    <location>
        <position position="1"/>
    </location>
</feature>
<gene>
    <name evidence="1" type="ORF">METZ01_LOCUS182934</name>
</gene>
<evidence type="ECO:0000313" key="1">
    <source>
        <dbReference type="EMBL" id="SVB30080.1"/>
    </source>
</evidence>
<name>A0A382CVA0_9ZZZZ</name>
<accession>A0A382CVA0</accession>
<protein>
    <recommendedName>
        <fullName evidence="2">DUF3501 domain-containing protein</fullName>
    </recommendedName>
</protein>